<dbReference type="STRING" id="426703.SAMN04488100_11545"/>
<dbReference type="SUPFAM" id="SSF46689">
    <property type="entry name" value="Homeodomain-like"/>
    <property type="match status" value="2"/>
</dbReference>
<dbReference type="PANTHER" id="PTHR43280:SF28">
    <property type="entry name" value="HTH-TYPE TRANSCRIPTIONAL ACTIVATOR RHAS"/>
    <property type="match status" value="1"/>
</dbReference>
<dbReference type="PROSITE" id="PS01124">
    <property type="entry name" value="HTH_ARAC_FAMILY_2"/>
    <property type="match status" value="1"/>
</dbReference>
<dbReference type="Proteomes" id="UP000198548">
    <property type="component" value="Unassembled WGS sequence"/>
</dbReference>
<evidence type="ECO:0000313" key="5">
    <source>
        <dbReference type="EMBL" id="GEK89485.1"/>
    </source>
</evidence>
<dbReference type="EMBL" id="FOBL01000015">
    <property type="protein sequence ID" value="SEL91415.1"/>
    <property type="molecule type" value="Genomic_DNA"/>
</dbReference>
<reference evidence="5 8" key="2">
    <citation type="submission" date="2019-07" db="EMBL/GenBank/DDBJ databases">
        <title>Whole genome shotgun sequence of Alkalibacterium putridalgicola NBRC 103243.</title>
        <authorList>
            <person name="Hosoyama A."/>
            <person name="Uohara A."/>
            <person name="Ohji S."/>
            <person name="Ichikawa N."/>
        </authorList>
    </citation>
    <scope>NUCLEOTIDE SEQUENCE [LARGE SCALE GENOMIC DNA]</scope>
    <source>
        <strain evidence="5 8">NBRC 103243</strain>
    </source>
</reference>
<evidence type="ECO:0000256" key="3">
    <source>
        <dbReference type="ARBA" id="ARBA00023163"/>
    </source>
</evidence>
<dbReference type="InterPro" id="IPR014710">
    <property type="entry name" value="RmlC-like_jellyroll"/>
</dbReference>
<organism evidence="6 7">
    <name type="scientific">Alkalibacterium putridalgicola</name>
    <dbReference type="NCBI Taxonomy" id="426703"/>
    <lineage>
        <taxon>Bacteria</taxon>
        <taxon>Bacillati</taxon>
        <taxon>Bacillota</taxon>
        <taxon>Bacilli</taxon>
        <taxon>Lactobacillales</taxon>
        <taxon>Carnobacteriaceae</taxon>
        <taxon>Alkalibacterium</taxon>
    </lineage>
</organism>
<dbReference type="AlphaFoldDB" id="A0A1H7U3Q3"/>
<reference evidence="6 7" key="1">
    <citation type="submission" date="2016-10" db="EMBL/GenBank/DDBJ databases">
        <authorList>
            <person name="de Groot N.N."/>
        </authorList>
    </citation>
    <scope>NUCLEOTIDE SEQUENCE [LARGE SCALE GENOMIC DNA]</scope>
    <source>
        <strain evidence="6 7">DSM 19182</strain>
    </source>
</reference>
<evidence type="ECO:0000313" key="8">
    <source>
        <dbReference type="Proteomes" id="UP000321425"/>
    </source>
</evidence>
<dbReference type="Pfam" id="PF12833">
    <property type="entry name" value="HTH_18"/>
    <property type="match status" value="1"/>
</dbReference>
<evidence type="ECO:0000256" key="2">
    <source>
        <dbReference type="ARBA" id="ARBA00023125"/>
    </source>
</evidence>
<sequence length="300" mass="34882">MKKTSIMKGHPKKEDHFSFAPNLIAQASVKGLAIPYEFHSHQQFEIYVLQEGKAQYLINNQIFELHPGTVILLDGTELHKVQVTGNEKEYVRSHTHFDPKWLEDLIAGSDASFLLDYFKAFHHRIFTFDEPEDLDEVIRLIEKLSHITHREQSGVNEADARITLLYLLMKVYRSEKSDVMKDSFAKTDKARMAEEIASYVQQHFNQKMTIKGIAKALNLSESYVSHLFKEVTGYTVMEYLMNYRLIQAKAYMGLAPHETTIKECALECGFESDAHFNRFFKKRTGMTPKQYKKMIITERE</sequence>
<dbReference type="InterPro" id="IPR009057">
    <property type="entry name" value="Homeodomain-like_sf"/>
</dbReference>
<gene>
    <name evidence="5" type="ORF">APU01nite_15240</name>
    <name evidence="6" type="ORF">SAMN04488100_11545</name>
</gene>
<protein>
    <submittedName>
        <fullName evidence="5">AraC family transcriptional regulator</fullName>
    </submittedName>
    <submittedName>
        <fullName evidence="6">AraC-type DNA-binding protein</fullName>
    </submittedName>
</protein>
<keyword evidence="1" id="KW-0805">Transcription regulation</keyword>
<dbReference type="PANTHER" id="PTHR43280">
    <property type="entry name" value="ARAC-FAMILY TRANSCRIPTIONAL REGULATOR"/>
    <property type="match status" value="1"/>
</dbReference>
<evidence type="ECO:0000313" key="7">
    <source>
        <dbReference type="Proteomes" id="UP000198548"/>
    </source>
</evidence>
<dbReference type="PRINTS" id="PR00032">
    <property type="entry name" value="HTHARAC"/>
</dbReference>
<dbReference type="InterPro" id="IPR037923">
    <property type="entry name" value="HTH-like"/>
</dbReference>
<name>A0A1H7U3Q3_9LACT</name>
<dbReference type="EMBL" id="BJUX01000016">
    <property type="protein sequence ID" value="GEK89485.1"/>
    <property type="molecule type" value="Genomic_DNA"/>
</dbReference>
<dbReference type="RefSeq" id="WP_177165489.1">
    <property type="nucleotide sequence ID" value="NZ_BJUX01000016.1"/>
</dbReference>
<dbReference type="GO" id="GO:0043565">
    <property type="term" value="F:sequence-specific DNA binding"/>
    <property type="evidence" value="ECO:0007669"/>
    <property type="project" value="InterPro"/>
</dbReference>
<keyword evidence="2 6" id="KW-0238">DNA-binding</keyword>
<dbReference type="Gene3D" id="2.60.120.10">
    <property type="entry name" value="Jelly Rolls"/>
    <property type="match status" value="1"/>
</dbReference>
<dbReference type="Proteomes" id="UP000321425">
    <property type="component" value="Unassembled WGS sequence"/>
</dbReference>
<evidence type="ECO:0000259" key="4">
    <source>
        <dbReference type="PROSITE" id="PS01124"/>
    </source>
</evidence>
<dbReference type="Gene3D" id="1.10.10.60">
    <property type="entry name" value="Homeodomain-like"/>
    <property type="match status" value="2"/>
</dbReference>
<dbReference type="GO" id="GO:0003700">
    <property type="term" value="F:DNA-binding transcription factor activity"/>
    <property type="evidence" value="ECO:0007669"/>
    <property type="project" value="InterPro"/>
</dbReference>
<evidence type="ECO:0000256" key="1">
    <source>
        <dbReference type="ARBA" id="ARBA00023015"/>
    </source>
</evidence>
<feature type="domain" description="HTH araC/xylS-type" evidence="4">
    <location>
        <begin position="194"/>
        <end position="294"/>
    </location>
</feature>
<dbReference type="SUPFAM" id="SSF51215">
    <property type="entry name" value="Regulatory protein AraC"/>
    <property type="match status" value="1"/>
</dbReference>
<proteinExistence type="predicted"/>
<dbReference type="InterPro" id="IPR020449">
    <property type="entry name" value="Tscrpt_reg_AraC-type_HTH"/>
</dbReference>
<accession>A0A1H7U3Q3</accession>
<dbReference type="InterPro" id="IPR003313">
    <property type="entry name" value="AraC-bd"/>
</dbReference>
<dbReference type="InterPro" id="IPR018060">
    <property type="entry name" value="HTH_AraC"/>
</dbReference>
<dbReference type="SMART" id="SM00342">
    <property type="entry name" value="HTH_ARAC"/>
    <property type="match status" value="1"/>
</dbReference>
<dbReference type="Pfam" id="PF02311">
    <property type="entry name" value="AraC_binding"/>
    <property type="match status" value="1"/>
</dbReference>
<keyword evidence="3" id="KW-0804">Transcription</keyword>
<evidence type="ECO:0000313" key="6">
    <source>
        <dbReference type="EMBL" id="SEL91415.1"/>
    </source>
</evidence>
<keyword evidence="8" id="KW-1185">Reference proteome</keyword>